<dbReference type="HOGENOM" id="CLU_2071758_0_0_0"/>
<dbReference type="KEGG" id="dgo:DGo_PB0509"/>
<evidence type="ECO:0000313" key="1">
    <source>
        <dbReference type="EMBL" id="AFD27778.1"/>
    </source>
</evidence>
<geneLocation type="plasmid" evidence="1 2">
    <name>P2</name>
</geneLocation>
<gene>
    <name evidence="1" type="ordered locus">DGo_PB0509</name>
</gene>
<proteinExistence type="predicted"/>
<dbReference type="Proteomes" id="UP000007575">
    <property type="component" value="Plasmid P2"/>
</dbReference>
<accession>H8H2N1</accession>
<organism evidence="1 2">
    <name type="scientific">Deinococcus gobiensis (strain DSM 21396 / JCM 16679 / CGMCC 1.7299 / I-0)</name>
    <dbReference type="NCBI Taxonomy" id="745776"/>
    <lineage>
        <taxon>Bacteria</taxon>
        <taxon>Thermotogati</taxon>
        <taxon>Deinococcota</taxon>
        <taxon>Deinococci</taxon>
        <taxon>Deinococcales</taxon>
        <taxon>Deinococcaceae</taxon>
        <taxon>Deinococcus</taxon>
    </lineage>
</organism>
<keyword evidence="1" id="KW-0614">Plasmid</keyword>
<dbReference type="OrthoDB" id="4259997at2"/>
<name>H8H2N1_DEIGI</name>
<dbReference type="AlphaFoldDB" id="H8H2N1"/>
<sequence>MSGWTISVIRLAPEEVDQIQGREAMQAAMLAYWETGVMGVRWLQPLLAEGKVQQIRSGGYPDRYVAQAGDVLPFLSNPAGLPEVRGQVALYDEHIAACPATVTITINVWDQS</sequence>
<keyword evidence="2" id="KW-1185">Reference proteome</keyword>
<protein>
    <submittedName>
        <fullName evidence="1">Uncharacterized protein</fullName>
    </submittedName>
</protein>
<dbReference type="RefSeq" id="WP_014686870.1">
    <property type="nucleotide sequence ID" value="NC_017791.1"/>
</dbReference>
<reference evidence="1 2" key="1">
    <citation type="journal article" date="2012" name="PLoS ONE">
        <title>Genome sequence and transcriptome analysis of the radioresistant bacterium Deinococcus gobiensis: insights into the extreme environmental adaptations.</title>
        <authorList>
            <person name="Yuan M."/>
            <person name="Chen M."/>
            <person name="Zhang W."/>
            <person name="Lu W."/>
            <person name="Wang J."/>
            <person name="Yang M."/>
            <person name="Zhao P."/>
            <person name="Tang R."/>
            <person name="Li X."/>
            <person name="Hao Y."/>
            <person name="Zhou Z."/>
            <person name="Zhan Y."/>
            <person name="Yu H."/>
            <person name="Teng C."/>
            <person name="Yan Y."/>
            <person name="Ping S."/>
            <person name="Wang Y."/>
            <person name="Lin M."/>
        </authorList>
    </citation>
    <scope>NUCLEOTIDE SEQUENCE [LARGE SCALE GENOMIC DNA]</scope>
    <source>
        <strain evidence="2">DSM 21396 / JCM 16679 / CGMCC 1.7299 / I-0</strain>
        <plasmid evidence="1">P2</plasmid>
    </source>
</reference>
<dbReference type="PATRIC" id="fig|745776.4.peg.3791"/>
<dbReference type="EMBL" id="CP002193">
    <property type="protein sequence ID" value="AFD27778.1"/>
    <property type="molecule type" value="Genomic_DNA"/>
</dbReference>
<evidence type="ECO:0000313" key="2">
    <source>
        <dbReference type="Proteomes" id="UP000007575"/>
    </source>
</evidence>